<reference evidence="4" key="1">
    <citation type="submission" date="2016-09" db="EMBL/GenBank/DDBJ databases">
        <authorList>
            <person name="Koehorst J."/>
        </authorList>
    </citation>
    <scope>NUCLEOTIDE SEQUENCE [LARGE SCALE GENOMIC DNA]</scope>
</reference>
<dbReference type="PANTHER" id="PTHR21043:SF0">
    <property type="entry name" value="MITOCHONDRIAL ASSEMBLY OF RIBOSOMAL LARGE SUBUNIT PROTEIN 1"/>
    <property type="match status" value="1"/>
</dbReference>
<dbReference type="GO" id="GO:0043023">
    <property type="term" value="F:ribosomal large subunit binding"/>
    <property type="evidence" value="ECO:0007669"/>
    <property type="project" value="TreeGrafter"/>
</dbReference>
<dbReference type="NCBIfam" id="TIGR00090">
    <property type="entry name" value="rsfS_iojap_ybeB"/>
    <property type="match status" value="1"/>
</dbReference>
<dbReference type="Gene3D" id="3.30.460.10">
    <property type="entry name" value="Beta Polymerase, domain 2"/>
    <property type="match status" value="1"/>
</dbReference>
<dbReference type="GO" id="GO:0005737">
    <property type="term" value="C:cytoplasm"/>
    <property type="evidence" value="ECO:0007669"/>
    <property type="project" value="UniProtKB-SubCell"/>
</dbReference>
<keyword evidence="4" id="KW-1185">Reference proteome</keyword>
<accession>A0A1C7PF43</accession>
<comment type="subunit">
    <text evidence="2">Interacts with ribosomal protein uL14 (rplN).</text>
</comment>
<dbReference type="STRING" id="1679444.PYTT_0292"/>
<evidence type="ECO:0000313" key="4">
    <source>
        <dbReference type="Proteomes" id="UP000176204"/>
    </source>
</evidence>
<evidence type="ECO:0000313" key="3">
    <source>
        <dbReference type="EMBL" id="SEH73038.1"/>
    </source>
</evidence>
<dbReference type="GO" id="GO:0042256">
    <property type="term" value="P:cytosolic ribosome assembly"/>
    <property type="evidence" value="ECO:0007669"/>
    <property type="project" value="UniProtKB-UniRule"/>
</dbReference>
<comment type="similarity">
    <text evidence="1 2">Belongs to the Iojap/RsfS family.</text>
</comment>
<dbReference type="PANTHER" id="PTHR21043">
    <property type="entry name" value="IOJAP SUPERFAMILY ORTHOLOG"/>
    <property type="match status" value="1"/>
</dbReference>
<dbReference type="InterPro" id="IPR004394">
    <property type="entry name" value="Iojap/RsfS/C7orf30"/>
</dbReference>
<dbReference type="EMBL" id="LT629973">
    <property type="protein sequence ID" value="SEH73038.1"/>
    <property type="molecule type" value="Genomic_DNA"/>
</dbReference>
<gene>
    <name evidence="2" type="primary">rsfS</name>
    <name evidence="3" type="ORF">PYTT_0292</name>
</gene>
<dbReference type="GO" id="GO:0090071">
    <property type="term" value="P:negative regulation of ribosome biogenesis"/>
    <property type="evidence" value="ECO:0007669"/>
    <property type="project" value="UniProtKB-UniRule"/>
</dbReference>
<comment type="subcellular location">
    <subcellularLocation>
        <location evidence="2">Cytoplasm</location>
    </subcellularLocation>
</comment>
<sequence length="119" mass="13414">MSPDSKELALACAQAASDIKAENVSIYDLRGTSSITDFAVICTASSVPHLRAVLRDVDKDVDEKYGISPVYAERTPNALWSVLDYIDVMVHVMSEEVREFYQMEQLWKDATRLEWTAQP</sequence>
<dbReference type="AlphaFoldDB" id="A0A1C7PF43"/>
<protein>
    <recommendedName>
        <fullName evidence="2">Ribosomal silencing factor RsfS</fullName>
    </recommendedName>
</protein>
<dbReference type="Proteomes" id="UP000176204">
    <property type="component" value="Chromosome I"/>
</dbReference>
<keyword evidence="2" id="KW-0810">Translation regulation</keyword>
<dbReference type="KEGG" id="agl:PYTT_0292"/>
<dbReference type="RefSeq" id="WP_067772688.1">
    <property type="nucleotide sequence ID" value="NZ_LIGX01000002.1"/>
</dbReference>
<dbReference type="GO" id="GO:0017148">
    <property type="term" value="P:negative regulation of translation"/>
    <property type="evidence" value="ECO:0007669"/>
    <property type="project" value="UniProtKB-UniRule"/>
</dbReference>
<keyword evidence="2" id="KW-0678">Repressor</keyword>
<organism evidence="3 4">
    <name type="scientific">Akkermansia glycaniphila</name>
    <dbReference type="NCBI Taxonomy" id="1679444"/>
    <lineage>
        <taxon>Bacteria</taxon>
        <taxon>Pseudomonadati</taxon>
        <taxon>Verrucomicrobiota</taxon>
        <taxon>Verrucomicrobiia</taxon>
        <taxon>Verrucomicrobiales</taxon>
        <taxon>Akkermansiaceae</taxon>
        <taxon>Akkermansia</taxon>
    </lineage>
</organism>
<dbReference type="InterPro" id="IPR043519">
    <property type="entry name" value="NT_sf"/>
</dbReference>
<proteinExistence type="inferred from homology"/>
<name>A0A1C7PF43_9BACT</name>
<evidence type="ECO:0000256" key="1">
    <source>
        <dbReference type="ARBA" id="ARBA00010574"/>
    </source>
</evidence>
<dbReference type="Pfam" id="PF02410">
    <property type="entry name" value="RsfS"/>
    <property type="match status" value="1"/>
</dbReference>
<dbReference type="SUPFAM" id="SSF81301">
    <property type="entry name" value="Nucleotidyltransferase"/>
    <property type="match status" value="1"/>
</dbReference>
<dbReference type="OrthoDB" id="9793681at2"/>
<comment type="function">
    <text evidence="2">Functions as a ribosomal silencing factor. Interacts with ribosomal protein uL14 (rplN), blocking formation of intersubunit bridge B8. Prevents association of the 30S and 50S ribosomal subunits and the formation of functional ribosomes, thus repressing translation.</text>
</comment>
<keyword evidence="2" id="KW-0963">Cytoplasm</keyword>
<dbReference type="HAMAP" id="MF_01477">
    <property type="entry name" value="Iojap_RsfS"/>
    <property type="match status" value="1"/>
</dbReference>
<evidence type="ECO:0000256" key="2">
    <source>
        <dbReference type="HAMAP-Rule" id="MF_01477"/>
    </source>
</evidence>